<dbReference type="EMBL" id="BQNB010009439">
    <property type="protein sequence ID" value="GJS63549.1"/>
    <property type="molecule type" value="Genomic_DNA"/>
</dbReference>
<gene>
    <name evidence="2" type="ORF">Tco_0678113</name>
</gene>
<feature type="compositionally biased region" description="Low complexity" evidence="1">
    <location>
        <begin position="89"/>
        <end position="100"/>
    </location>
</feature>
<reference evidence="2" key="1">
    <citation type="journal article" date="2022" name="Int. J. Mol. Sci.">
        <title>Draft Genome of Tanacetum Coccineum: Genomic Comparison of Closely Related Tanacetum-Family Plants.</title>
        <authorList>
            <person name="Yamashiro T."/>
            <person name="Shiraishi A."/>
            <person name="Nakayama K."/>
            <person name="Satake H."/>
        </authorList>
    </citation>
    <scope>NUCLEOTIDE SEQUENCE</scope>
</reference>
<dbReference type="Proteomes" id="UP001151760">
    <property type="component" value="Unassembled WGS sequence"/>
</dbReference>
<reference evidence="2" key="2">
    <citation type="submission" date="2022-01" db="EMBL/GenBank/DDBJ databases">
        <authorList>
            <person name="Yamashiro T."/>
            <person name="Shiraishi A."/>
            <person name="Satake H."/>
            <person name="Nakayama K."/>
        </authorList>
    </citation>
    <scope>NUCLEOTIDE SEQUENCE</scope>
</reference>
<organism evidence="2 3">
    <name type="scientific">Tanacetum coccineum</name>
    <dbReference type="NCBI Taxonomy" id="301880"/>
    <lineage>
        <taxon>Eukaryota</taxon>
        <taxon>Viridiplantae</taxon>
        <taxon>Streptophyta</taxon>
        <taxon>Embryophyta</taxon>
        <taxon>Tracheophyta</taxon>
        <taxon>Spermatophyta</taxon>
        <taxon>Magnoliopsida</taxon>
        <taxon>eudicotyledons</taxon>
        <taxon>Gunneridae</taxon>
        <taxon>Pentapetalae</taxon>
        <taxon>asterids</taxon>
        <taxon>campanulids</taxon>
        <taxon>Asterales</taxon>
        <taxon>Asteraceae</taxon>
        <taxon>Asteroideae</taxon>
        <taxon>Anthemideae</taxon>
        <taxon>Anthemidinae</taxon>
        <taxon>Tanacetum</taxon>
    </lineage>
</organism>
<proteinExistence type="predicted"/>
<name>A0ABQ4XE63_9ASTR</name>
<feature type="region of interest" description="Disordered" evidence="1">
    <location>
        <begin position="85"/>
        <end position="117"/>
    </location>
</feature>
<protein>
    <submittedName>
        <fullName evidence="2">Uncharacterized protein</fullName>
    </submittedName>
</protein>
<evidence type="ECO:0000313" key="2">
    <source>
        <dbReference type="EMBL" id="GJS63549.1"/>
    </source>
</evidence>
<feature type="compositionally biased region" description="Polar residues" evidence="1">
    <location>
        <begin position="106"/>
        <end position="117"/>
    </location>
</feature>
<comment type="caution">
    <text evidence="2">The sequence shown here is derived from an EMBL/GenBank/DDBJ whole genome shotgun (WGS) entry which is preliminary data.</text>
</comment>
<sequence>MERYKADIVPNNFLLQGIKGLYYSSITILTQRHLGNVEDDSGMDAELTRDDRRNLCLYDVFLNTSVKIKEKTIKDTTLVSESLSSAMYPTQSSKSPQSSTEPYPSDNFQMDSGSSSTENLIESLSNSLALLTQSYKSHLPQTNNFNCLRGRLMQEPKEIMQEKIGEPGMWEVRTEDLALLILWSHHPDHVHDKSFIGRSKSYDDAGISGLKYLLREISKSIQEKDNVIRHLKDLVANVNEGSCEPYNAKDVTALIEQNDCVRVDTSKMV</sequence>
<accession>A0ABQ4XE63</accession>
<keyword evidence="3" id="KW-1185">Reference proteome</keyword>
<evidence type="ECO:0000313" key="3">
    <source>
        <dbReference type="Proteomes" id="UP001151760"/>
    </source>
</evidence>
<evidence type="ECO:0000256" key="1">
    <source>
        <dbReference type="SAM" id="MobiDB-lite"/>
    </source>
</evidence>